<dbReference type="InterPro" id="IPR010981">
    <property type="entry name" value="SinR/SinI_dimer_dom"/>
</dbReference>
<keyword evidence="2" id="KW-0238">DNA-binding</keyword>
<organism evidence="2 3">
    <name type="scientific">Oceanobacillus bengalensis</name>
    <dbReference type="NCBI Taxonomy" id="1435466"/>
    <lineage>
        <taxon>Bacteria</taxon>
        <taxon>Bacillati</taxon>
        <taxon>Bacillota</taxon>
        <taxon>Bacilli</taxon>
        <taxon>Bacillales</taxon>
        <taxon>Bacillaceae</taxon>
        <taxon>Oceanobacillus</taxon>
    </lineage>
</organism>
<dbReference type="SUPFAM" id="SSF47406">
    <property type="entry name" value="SinR repressor dimerisation domain-like"/>
    <property type="match status" value="1"/>
</dbReference>
<accession>A0A494YR62</accession>
<evidence type="ECO:0000313" key="3">
    <source>
        <dbReference type="Proteomes" id="UP000281813"/>
    </source>
</evidence>
<name>A0A494YR62_9BACI</name>
<dbReference type="AlphaFoldDB" id="A0A494YR62"/>
<protein>
    <submittedName>
        <fullName evidence="2">DNA-binding anti-repressor SinI</fullName>
    </submittedName>
</protein>
<dbReference type="GO" id="GO:0003677">
    <property type="term" value="F:DNA binding"/>
    <property type="evidence" value="ECO:0007669"/>
    <property type="project" value="UniProtKB-KW"/>
</dbReference>
<dbReference type="OrthoDB" id="2936084at2"/>
<dbReference type="InterPro" id="IPR036281">
    <property type="entry name" value="SinR/SinI_dimer_dom_sf"/>
</dbReference>
<dbReference type="Proteomes" id="UP000281813">
    <property type="component" value="Unassembled WGS sequence"/>
</dbReference>
<dbReference type="EMBL" id="RBZO01000061">
    <property type="protein sequence ID" value="RKQ11508.1"/>
    <property type="molecule type" value="Genomic_DNA"/>
</dbReference>
<dbReference type="GO" id="GO:0006355">
    <property type="term" value="P:regulation of DNA-templated transcription"/>
    <property type="evidence" value="ECO:0007669"/>
    <property type="project" value="InterPro"/>
</dbReference>
<dbReference type="Pfam" id="PF08671">
    <property type="entry name" value="SinI"/>
    <property type="match status" value="1"/>
</dbReference>
<dbReference type="GO" id="GO:0046983">
    <property type="term" value="F:protein dimerization activity"/>
    <property type="evidence" value="ECO:0007669"/>
    <property type="project" value="InterPro"/>
</dbReference>
<sequence>MMGKVKTAFDQEWVELIFEAKEVGMSLEEVKAFFKSNKKVDDEKNRVTNISSGLALQILQKEVE</sequence>
<keyword evidence="3" id="KW-1185">Reference proteome</keyword>
<gene>
    <name evidence="2" type="primary">sinI</name>
    <name evidence="2" type="ORF">D8M05_19705</name>
</gene>
<evidence type="ECO:0000313" key="2">
    <source>
        <dbReference type="EMBL" id="RKQ11508.1"/>
    </source>
</evidence>
<proteinExistence type="predicted"/>
<comment type="caution">
    <text evidence="2">The sequence shown here is derived from an EMBL/GenBank/DDBJ whole genome shotgun (WGS) entry which is preliminary data.</text>
</comment>
<evidence type="ECO:0000259" key="1">
    <source>
        <dbReference type="PROSITE" id="PS51500"/>
    </source>
</evidence>
<feature type="domain" description="Sin" evidence="1">
    <location>
        <begin position="1"/>
        <end position="38"/>
    </location>
</feature>
<reference evidence="2 3" key="1">
    <citation type="journal article" date="2015" name="Antonie Van Leeuwenhoek">
        <title>Oceanobacillus bengalensis sp. nov., a bacterium isolated from seawater of the Bay of Bengal.</title>
        <authorList>
            <person name="Yongchang O."/>
            <person name="Xiang W."/>
            <person name="Wang G."/>
        </authorList>
    </citation>
    <scope>NUCLEOTIDE SEQUENCE [LARGE SCALE GENOMIC DNA]</scope>
    <source>
        <strain evidence="2 3">MCCC 1K00260</strain>
    </source>
</reference>
<dbReference type="PROSITE" id="PS51500">
    <property type="entry name" value="SIN"/>
    <property type="match status" value="1"/>
</dbReference>